<protein>
    <submittedName>
        <fullName evidence="2">Uncharacterized protein</fullName>
    </submittedName>
</protein>
<sequence>MDESLTNADQSGRSSRIHRHSKQFDDVKCIPLQNQESHQLLKQSTFVNPNIYIYIL</sequence>
<dbReference type="AlphaFoldDB" id="A0A0L7M0T5"/>
<proteinExistence type="predicted"/>
<accession>A0A0L7M0T5</accession>
<reference evidence="3" key="1">
    <citation type="submission" date="2006-09" db="EMBL/GenBank/DDBJ databases">
        <title>Annotation of Plasmodium falciparum Dd2.</title>
        <authorList>
            <consortium name="The Broad Institute Genome Sequencing Platform"/>
            <person name="Volkman S.K."/>
            <person name="Neafsey D.E."/>
            <person name="Dash A.P."/>
            <person name="Chitnis C.E."/>
            <person name="Hartl D.L."/>
            <person name="Young S.K."/>
            <person name="Zeng Q."/>
            <person name="Koehrsen M."/>
            <person name="Alvarado L."/>
            <person name="Berlin A."/>
            <person name="Borenstein D."/>
            <person name="Chapman S.B."/>
            <person name="Chen Z."/>
            <person name="Engels R."/>
            <person name="Freedman E."/>
            <person name="Gellesch M."/>
            <person name="Goldberg J."/>
            <person name="Griggs A."/>
            <person name="Gujja S."/>
            <person name="Heilman E.R."/>
            <person name="Heiman D.I."/>
            <person name="Howarth C."/>
            <person name="Jen D."/>
            <person name="Larson L."/>
            <person name="Mehta T."/>
            <person name="Neiman D."/>
            <person name="Park D."/>
            <person name="Pearson M."/>
            <person name="Roberts A."/>
            <person name="Saif S."/>
            <person name="Shea T."/>
            <person name="Shenoy N."/>
            <person name="Sisk P."/>
            <person name="Stolte C."/>
            <person name="Sykes S."/>
            <person name="Walk T."/>
            <person name="White J."/>
            <person name="Yandava C."/>
            <person name="Haas B."/>
            <person name="Henn M.R."/>
            <person name="Nusbaum C."/>
            <person name="Birren B."/>
        </authorList>
    </citation>
    <scope>NUCLEOTIDE SEQUENCE [LARGE SCALE GENOMIC DNA]</scope>
</reference>
<evidence type="ECO:0000313" key="3">
    <source>
        <dbReference type="Proteomes" id="UP000054282"/>
    </source>
</evidence>
<dbReference type="KEGG" id="pfd:PFDG_02057"/>
<feature type="compositionally biased region" description="Polar residues" evidence="1">
    <location>
        <begin position="1"/>
        <end position="14"/>
    </location>
</feature>
<name>A0A0L7M0T5_PLAF4</name>
<dbReference type="EMBL" id="DS016300">
    <property type="protein sequence ID" value="KOB86452.1"/>
    <property type="molecule type" value="Genomic_DNA"/>
</dbReference>
<evidence type="ECO:0000256" key="1">
    <source>
        <dbReference type="SAM" id="MobiDB-lite"/>
    </source>
</evidence>
<evidence type="ECO:0000313" key="2">
    <source>
        <dbReference type="EMBL" id="KOB86452.1"/>
    </source>
</evidence>
<feature type="region of interest" description="Disordered" evidence="1">
    <location>
        <begin position="1"/>
        <end position="21"/>
    </location>
</feature>
<organism evidence="2 3">
    <name type="scientific">Plasmodium falciparum (isolate Dd2)</name>
    <dbReference type="NCBI Taxonomy" id="57267"/>
    <lineage>
        <taxon>Eukaryota</taxon>
        <taxon>Sar</taxon>
        <taxon>Alveolata</taxon>
        <taxon>Apicomplexa</taxon>
        <taxon>Aconoidasida</taxon>
        <taxon>Haemosporida</taxon>
        <taxon>Plasmodiidae</taxon>
        <taxon>Plasmodium</taxon>
        <taxon>Plasmodium (Laverania)</taxon>
    </lineage>
</organism>
<gene>
    <name evidence="2" type="ORF">PFDG_02057</name>
</gene>
<dbReference type="Proteomes" id="UP000054282">
    <property type="component" value="Unassembled WGS sequence"/>
</dbReference>
<reference evidence="3" key="2">
    <citation type="submission" date="2006-09" db="EMBL/GenBank/DDBJ databases">
        <title>The genome sequence of Plasmodium falciparum Dd2.</title>
        <authorList>
            <consortium name="The Broad Institute Genome Sequencing Platform"/>
            <person name="Birren B."/>
            <person name="Lander E."/>
            <person name="Galagan J."/>
            <person name="Nusbaum C."/>
            <person name="Devon K."/>
            <person name="Henn M."/>
            <person name="Jaffe D."/>
            <person name="Butler J."/>
            <person name="Alvarez P."/>
            <person name="Gnerre S."/>
            <person name="Grabherr M."/>
            <person name="Kleber M."/>
            <person name="Mauceli E."/>
            <person name="Brockman W."/>
            <person name="MacCallum I.A."/>
            <person name="Rounsley S."/>
            <person name="Young S."/>
            <person name="LaButti K."/>
            <person name="Pushparaj V."/>
            <person name="DeCaprio D."/>
            <person name="Crawford M."/>
            <person name="Koehrsen M."/>
            <person name="Engels R."/>
            <person name="Montgomery P."/>
            <person name="Pearson M."/>
            <person name="Howarth C."/>
            <person name="Larson L."/>
            <person name="Luoma S."/>
            <person name="White J."/>
            <person name="Kodira C."/>
            <person name="Zeng Q."/>
            <person name="O'Leary S."/>
            <person name="Yandava C."/>
            <person name="Alvarado L."/>
            <person name="Wirth D."/>
            <person name="Volkman S."/>
            <person name="Hartl D."/>
        </authorList>
    </citation>
    <scope>NUCLEOTIDE SEQUENCE [LARGE SCALE GENOMIC DNA]</scope>
</reference>